<dbReference type="RefSeq" id="WP_003183953.1">
    <property type="nucleotide sequence ID" value="NZ_BEXU01000012.1"/>
</dbReference>
<dbReference type="EMBL" id="NILC01000028">
    <property type="protein sequence ID" value="TWL23574.1"/>
    <property type="molecule type" value="Genomic_DNA"/>
</dbReference>
<dbReference type="OMA" id="QPKMGRA"/>
<sequence length="54" mass="6310">MRYNQRMGRAIHEQDANLHLKEHADPERAGFMEETATELGLTSKESIQNKKNRK</sequence>
<evidence type="ECO:0000313" key="2">
    <source>
        <dbReference type="EMBL" id="QPR74783.1"/>
    </source>
</evidence>
<reference evidence="2 5" key="2">
    <citation type="submission" date="2020-12" db="EMBL/GenBank/DDBJ databases">
        <title>FDA dAtabase for Regulatory Grade micrObial Sequences (FDA-ARGOS): Supporting development and validation of Infectious Disease Dx tests.</title>
        <authorList>
            <person name="Nelson B."/>
            <person name="Plummer A."/>
            <person name="Tallon L."/>
            <person name="Sadzewicz L."/>
            <person name="Zhao X."/>
            <person name="Boylan J."/>
            <person name="Ott S."/>
            <person name="Bowen H."/>
            <person name="Vavikolanu K."/>
            <person name="Mehta A."/>
            <person name="Aluvathingal J."/>
            <person name="Nadendla S."/>
            <person name="Myers T."/>
            <person name="Yan Y."/>
            <person name="Sichtig H."/>
        </authorList>
    </citation>
    <scope>NUCLEOTIDE SEQUENCE [LARGE SCALE GENOMIC DNA]</scope>
    <source>
        <strain evidence="2 5">FDAARGOS_923</strain>
    </source>
</reference>
<dbReference type="AlphaFoldDB" id="A0A8B5Y863"/>
<dbReference type="Pfam" id="PF17449">
    <property type="entry name" value="YrzK"/>
    <property type="match status" value="1"/>
</dbReference>
<evidence type="ECO:0000313" key="4">
    <source>
        <dbReference type="Proteomes" id="UP000435910"/>
    </source>
</evidence>
<feature type="region of interest" description="Disordered" evidence="1">
    <location>
        <begin position="1"/>
        <end position="22"/>
    </location>
</feature>
<evidence type="ECO:0000313" key="5">
    <source>
        <dbReference type="Proteomes" id="UP000595038"/>
    </source>
</evidence>
<dbReference type="Proteomes" id="UP000595038">
    <property type="component" value="Chromosome"/>
</dbReference>
<accession>A0A8B5Y863</accession>
<dbReference type="InterPro" id="IPR035378">
    <property type="entry name" value="YrzK-like"/>
</dbReference>
<name>A0A8B5Y863_BACLI</name>
<feature type="compositionally biased region" description="Basic and acidic residues" evidence="1">
    <location>
        <begin position="10"/>
        <end position="22"/>
    </location>
</feature>
<reference evidence="3 4" key="1">
    <citation type="submission" date="2019-06" db="EMBL/GenBank/DDBJ databases">
        <title>Genome sequence analysis of &gt;100 Bacillus licheniformis strains suggests intrinsic resistance to this species.</title>
        <authorList>
            <person name="Wels M."/>
            <person name="Siezen R.J."/>
            <person name="Johansen E."/>
            <person name="Stuer-Lauridsen B."/>
            <person name="Bjerre K."/>
            <person name="Nielsen B.K.K."/>
        </authorList>
    </citation>
    <scope>NUCLEOTIDE SEQUENCE [LARGE SCALE GENOMIC DNA]</scope>
    <source>
        <strain evidence="3 4">BAC-16736</strain>
    </source>
</reference>
<organism evidence="3 4">
    <name type="scientific">Bacillus licheniformis</name>
    <dbReference type="NCBI Taxonomy" id="1402"/>
    <lineage>
        <taxon>Bacteria</taxon>
        <taxon>Bacillati</taxon>
        <taxon>Bacillota</taxon>
        <taxon>Bacilli</taxon>
        <taxon>Bacillales</taxon>
        <taxon>Bacillaceae</taxon>
        <taxon>Bacillus</taxon>
    </lineage>
</organism>
<proteinExistence type="predicted"/>
<dbReference type="GeneID" id="92860522"/>
<protein>
    <submittedName>
        <fullName evidence="2">YrzK family protein</fullName>
    </submittedName>
</protein>
<dbReference type="EMBL" id="CP065647">
    <property type="protein sequence ID" value="QPR74783.1"/>
    <property type="molecule type" value="Genomic_DNA"/>
</dbReference>
<evidence type="ECO:0000313" key="3">
    <source>
        <dbReference type="EMBL" id="TWL23574.1"/>
    </source>
</evidence>
<evidence type="ECO:0000256" key="1">
    <source>
        <dbReference type="SAM" id="MobiDB-lite"/>
    </source>
</evidence>
<gene>
    <name evidence="3" type="ORF">CHCC16736_1282</name>
    <name evidence="2" type="ORF">I6G80_11255</name>
</gene>
<dbReference type="Proteomes" id="UP000435910">
    <property type="component" value="Unassembled WGS sequence"/>
</dbReference>